<evidence type="ECO:0000256" key="1">
    <source>
        <dbReference type="ARBA" id="ARBA00005820"/>
    </source>
</evidence>
<dbReference type="Gene3D" id="1.25.40.10">
    <property type="entry name" value="Tetratricopeptide repeat domain"/>
    <property type="match status" value="2"/>
</dbReference>
<dbReference type="PROSITE" id="PS51755">
    <property type="entry name" value="OMPR_PHOB"/>
    <property type="match status" value="1"/>
</dbReference>
<dbReference type="InterPro" id="IPR016032">
    <property type="entry name" value="Sig_transdc_resp-reg_C-effctor"/>
</dbReference>
<dbReference type="SMART" id="SM00862">
    <property type="entry name" value="Trans_reg_C"/>
    <property type="match status" value="1"/>
</dbReference>
<dbReference type="Gene3D" id="3.40.50.300">
    <property type="entry name" value="P-loop containing nucleotide triphosphate hydrolases"/>
    <property type="match status" value="1"/>
</dbReference>
<dbReference type="GO" id="GO:0000160">
    <property type="term" value="P:phosphorelay signal transduction system"/>
    <property type="evidence" value="ECO:0007669"/>
    <property type="project" value="InterPro"/>
</dbReference>
<dbReference type="PANTHER" id="PTHR35807">
    <property type="entry name" value="TRANSCRIPTIONAL REGULATOR REDD-RELATED"/>
    <property type="match status" value="1"/>
</dbReference>
<dbReference type="Proteomes" id="UP000295117">
    <property type="component" value="Unassembled WGS sequence"/>
</dbReference>
<dbReference type="AlphaFoldDB" id="A0A4R8S0F6"/>
<protein>
    <submittedName>
        <fullName evidence="7">Transcriptional regulatory protein MoaR1</fullName>
    </submittedName>
</protein>
<dbReference type="InterPro" id="IPR011990">
    <property type="entry name" value="TPR-like_helical_dom_sf"/>
</dbReference>
<dbReference type="InterPro" id="IPR041664">
    <property type="entry name" value="AAA_16"/>
</dbReference>
<dbReference type="InterPro" id="IPR027417">
    <property type="entry name" value="P-loop_NTPase"/>
</dbReference>
<dbReference type="GO" id="GO:0006355">
    <property type="term" value="P:regulation of DNA-templated transcription"/>
    <property type="evidence" value="ECO:0007669"/>
    <property type="project" value="InterPro"/>
</dbReference>
<evidence type="ECO:0000256" key="2">
    <source>
        <dbReference type="ARBA" id="ARBA00023015"/>
    </source>
</evidence>
<dbReference type="InterPro" id="IPR005158">
    <property type="entry name" value="BTAD"/>
</dbReference>
<feature type="DNA-binding region" description="OmpR/PhoB-type" evidence="5">
    <location>
        <begin position="1"/>
        <end position="96"/>
    </location>
</feature>
<feature type="domain" description="OmpR/PhoB-type" evidence="6">
    <location>
        <begin position="1"/>
        <end position="96"/>
    </location>
</feature>
<gene>
    <name evidence="7" type="primary">moaR1</name>
    <name evidence="7" type="ORF">DE4585_04097</name>
</gene>
<organism evidence="7 8">
    <name type="scientific">Mycobacteroides salmoniphilum</name>
    <dbReference type="NCBI Taxonomy" id="404941"/>
    <lineage>
        <taxon>Bacteria</taxon>
        <taxon>Bacillati</taxon>
        <taxon>Actinomycetota</taxon>
        <taxon>Actinomycetes</taxon>
        <taxon>Mycobacteriales</taxon>
        <taxon>Mycobacteriaceae</taxon>
        <taxon>Mycobacteroides</taxon>
    </lineage>
</organism>
<dbReference type="PANTHER" id="PTHR35807:SF1">
    <property type="entry name" value="TRANSCRIPTIONAL REGULATOR REDD"/>
    <property type="match status" value="1"/>
</dbReference>
<dbReference type="EMBL" id="PECH01000009">
    <property type="protein sequence ID" value="TDZ78260.1"/>
    <property type="molecule type" value="Genomic_DNA"/>
</dbReference>
<comment type="similarity">
    <text evidence="1">Belongs to the AfsR/DnrI/RedD regulatory family.</text>
</comment>
<dbReference type="Pfam" id="PF13191">
    <property type="entry name" value="AAA_16"/>
    <property type="match status" value="1"/>
</dbReference>
<proteinExistence type="inferred from homology"/>
<dbReference type="InterPro" id="IPR003593">
    <property type="entry name" value="AAA+_ATPase"/>
</dbReference>
<dbReference type="Gene3D" id="1.10.10.10">
    <property type="entry name" value="Winged helix-like DNA-binding domain superfamily/Winged helix DNA-binding domain"/>
    <property type="match status" value="1"/>
</dbReference>
<name>A0A4R8S0F6_9MYCO</name>
<dbReference type="Pfam" id="PF03704">
    <property type="entry name" value="BTAD"/>
    <property type="match status" value="1"/>
</dbReference>
<dbReference type="SUPFAM" id="SSF48452">
    <property type="entry name" value="TPR-like"/>
    <property type="match status" value="2"/>
</dbReference>
<dbReference type="SUPFAM" id="SSF46894">
    <property type="entry name" value="C-terminal effector domain of the bipartite response regulators"/>
    <property type="match status" value="1"/>
</dbReference>
<dbReference type="InterPro" id="IPR051677">
    <property type="entry name" value="AfsR-DnrI-RedD_regulator"/>
</dbReference>
<dbReference type="SUPFAM" id="SSF52540">
    <property type="entry name" value="P-loop containing nucleoside triphosphate hydrolases"/>
    <property type="match status" value="1"/>
</dbReference>
<sequence length="1015" mass="109078">MVGYFLSGGIEAHLDSGVPSLGGPKQRCVLAVLLASHGTVVSIDRLADAIWADDPPAKSVASLRSYVANLRRVLTSGAESDGPRFESRQHGYQLNVLPGDTVDLHQFERLVNDGRGALIRGEARSAADTLGAALALWRGDPFGEFTHHDFAHADTQRYAALRTTAIEARFDAVLQVGDGGACIPEIEEALAQEPLHERLWGHLMLALYRAGRTTEAIRAFDRARVILDREIGTRPGEGLQTLYRQISRDAPELKVSLGGRRMVTTIGPRPGKRESLVGRDSELSVIADAVGRTRDGSGGLVLLAGESGIGKTSLAQAVSEQARADGLATAWATHPMGIRLPVLWTWIQILRQLGRALGPSARESVVRAAPGVVDALVPEWNGTDTPAPQVRAAASGFQLVEGLVTALSELSSAQALLLVLDDVQRADPASCNALILLQEQLPWLPIQVIGNWTYFGSDRPVNRSSFERVVRSCATTTIHLDGMDLDATAGLVEILTGSAPSTVNANLIWEHTGGNPLYITEFVRVLDAKSRSQNTSVLDGVTVPDAISAAVGRRLSVLDTACRHTLAVAAVVGPIFDVAALSDIVDLPVSVVQRRLRPAYETGLLDEVPGNPGVYCFSHGLVRDAVLAHTIGADRMNAHAAIARSQSAGIVTMAYEEAIAAADHAWRAGVEINPHTALEIHESVVQRAVDRSAYEDITVLCDHAIAICRRLPPKPELLGRQATLWLHLAGARGIREGHSSEPALDAVQRAFELGSASSGRNFYGAIVLQIMMLCARGRLDEAQVMAKGLDDRHAATGDSDIGEASHFVRMMIHGLRGEFEDTLSTAKSMFATFPAPVTVADPLHFLHPRAYCFVAVAEANRGDREAARRNCQLSLDLARSHGDVFNVLAAKLALVEVDAILGIHDGIAGEAEAIYNDMVAAGAHQWAGCARLVSLWARTLSTGEDLVAEAFEALDAISYDGSTVMMPFWLCLMADIEKRHNRIQHAHDLLTRAYSIAQATGEHAWDDQIARRLAG</sequence>
<accession>A0A4R8S0F6</accession>
<keyword evidence="2" id="KW-0805">Transcription regulation</keyword>
<evidence type="ECO:0000313" key="7">
    <source>
        <dbReference type="EMBL" id="TDZ78260.1"/>
    </source>
</evidence>
<dbReference type="InterPro" id="IPR036388">
    <property type="entry name" value="WH-like_DNA-bd_sf"/>
</dbReference>
<evidence type="ECO:0000313" key="8">
    <source>
        <dbReference type="Proteomes" id="UP000295117"/>
    </source>
</evidence>
<reference evidence="7 8" key="1">
    <citation type="journal article" date="2019" name="Sci. Rep.">
        <title>Extended insight into the Mycobacterium chelonae-abscessus complex through whole genome sequencing of Mycobacterium salmoniphilum outbreak and Mycobacterium salmoniphilum-like strains.</title>
        <authorList>
            <person name="Behra P.R.K."/>
            <person name="Das S."/>
            <person name="Pettersson B.M.F."/>
            <person name="Shirreff L."/>
            <person name="DuCote T."/>
            <person name="Jacobsson K.G."/>
            <person name="Ennis D.G."/>
            <person name="Kirsebom L.A."/>
        </authorList>
    </citation>
    <scope>NUCLEOTIDE SEQUENCE [LARGE SCALE GENOMIC DNA]</scope>
    <source>
        <strain evidence="7 8">DE 4585</strain>
    </source>
</reference>
<dbReference type="CDD" id="cd15831">
    <property type="entry name" value="BTAD"/>
    <property type="match status" value="1"/>
</dbReference>
<evidence type="ECO:0000256" key="4">
    <source>
        <dbReference type="ARBA" id="ARBA00023163"/>
    </source>
</evidence>
<keyword evidence="3 5" id="KW-0238">DNA-binding</keyword>
<keyword evidence="4" id="KW-0804">Transcription</keyword>
<evidence type="ECO:0000259" key="6">
    <source>
        <dbReference type="PROSITE" id="PS51755"/>
    </source>
</evidence>
<dbReference type="SMART" id="SM00382">
    <property type="entry name" value="AAA"/>
    <property type="match status" value="1"/>
</dbReference>
<dbReference type="Pfam" id="PF00486">
    <property type="entry name" value="Trans_reg_C"/>
    <property type="match status" value="1"/>
</dbReference>
<evidence type="ECO:0000256" key="3">
    <source>
        <dbReference type="ARBA" id="ARBA00023125"/>
    </source>
</evidence>
<evidence type="ECO:0000256" key="5">
    <source>
        <dbReference type="PROSITE-ProRule" id="PRU01091"/>
    </source>
</evidence>
<dbReference type="GO" id="GO:0003677">
    <property type="term" value="F:DNA binding"/>
    <property type="evidence" value="ECO:0007669"/>
    <property type="project" value="UniProtKB-UniRule"/>
</dbReference>
<dbReference type="SMART" id="SM01043">
    <property type="entry name" value="BTAD"/>
    <property type="match status" value="1"/>
</dbReference>
<dbReference type="RefSeq" id="WP_134073127.1">
    <property type="nucleotide sequence ID" value="NZ_PECH01000009.1"/>
</dbReference>
<comment type="caution">
    <text evidence="7">The sequence shown here is derived from an EMBL/GenBank/DDBJ whole genome shotgun (WGS) entry which is preliminary data.</text>
</comment>
<dbReference type="InterPro" id="IPR001867">
    <property type="entry name" value="OmpR/PhoB-type_DNA-bd"/>
</dbReference>